<sequence length="586" mass="65498">MSKRIWIVLVVCLMLGLACAQNSSSDGNSTLQDGFPFDPILQFRPSFARSLPIQILVTGVVLTLTSVLLIHLVFTAQYHWPLAPINYALQLSAVITLLISLIATIRVVLQAATDESLHWPYMLTYISVDIPPLRENTDAEWATGTLAAWLLMNATTSALIQITHIQFLTLLFPSRLERRLIFILLGPLAIVAAIMQLVPLNDSHEGGKLTSIADAIQNVCNATLSLLFTASLFIWGFLVNRKQAWRTDGGTAAFGVGALILAIASTTITFVYIPSKDQYDWMPGFMWAVILWQSFLGWWWWVGAGMGVGEVDELLRREEKRRRKRRAKEEARQHRKEKAQTFWRGVTGSFGGSGKSRQNSVRSGGPERGRLSMSRENSITRNSINSAAPPRPTSPTSSSLTSDASSTITTGVLGQIRSLARSGYGWYQYLRHAHLTAAREQAEENSEKIQQVYGREGVEVSENPSEVGWGLGHFGVRQVKEANDADREDGFRGILEESRSDLGEWVDEHEHEEPGTTETAHGQATDQGIARRRGWRFRRGDASIDMTSVSRSRPTLRPPASDERPSSMWYWGPLRRWRLQDSTVYS</sequence>
<dbReference type="Proteomes" id="UP001055072">
    <property type="component" value="Unassembled WGS sequence"/>
</dbReference>
<keyword evidence="2" id="KW-1185">Reference proteome</keyword>
<dbReference type="EMBL" id="MU274907">
    <property type="protein sequence ID" value="KAI0090698.1"/>
    <property type="molecule type" value="Genomic_DNA"/>
</dbReference>
<evidence type="ECO:0000313" key="1">
    <source>
        <dbReference type="EMBL" id="KAI0090698.1"/>
    </source>
</evidence>
<name>A0ACB8U906_9APHY</name>
<comment type="caution">
    <text evidence="1">The sequence shown here is derived from an EMBL/GenBank/DDBJ whole genome shotgun (WGS) entry which is preliminary data.</text>
</comment>
<protein>
    <submittedName>
        <fullName evidence="1">Uncharacterized protein</fullName>
    </submittedName>
</protein>
<gene>
    <name evidence="1" type="ORF">BDY19DRAFT_1040877</name>
</gene>
<proteinExistence type="predicted"/>
<reference evidence="1" key="1">
    <citation type="journal article" date="2021" name="Environ. Microbiol.">
        <title>Gene family expansions and transcriptome signatures uncover fungal adaptations to wood decay.</title>
        <authorList>
            <person name="Hage H."/>
            <person name="Miyauchi S."/>
            <person name="Viragh M."/>
            <person name="Drula E."/>
            <person name="Min B."/>
            <person name="Chaduli D."/>
            <person name="Navarro D."/>
            <person name="Favel A."/>
            <person name="Norest M."/>
            <person name="Lesage-Meessen L."/>
            <person name="Balint B."/>
            <person name="Merenyi Z."/>
            <person name="de Eugenio L."/>
            <person name="Morin E."/>
            <person name="Martinez A.T."/>
            <person name="Baldrian P."/>
            <person name="Stursova M."/>
            <person name="Martinez M.J."/>
            <person name="Novotny C."/>
            <person name="Magnuson J.K."/>
            <person name="Spatafora J.W."/>
            <person name="Maurice S."/>
            <person name="Pangilinan J."/>
            <person name="Andreopoulos W."/>
            <person name="LaButti K."/>
            <person name="Hundley H."/>
            <person name="Na H."/>
            <person name="Kuo A."/>
            <person name="Barry K."/>
            <person name="Lipzen A."/>
            <person name="Henrissat B."/>
            <person name="Riley R."/>
            <person name="Ahrendt S."/>
            <person name="Nagy L.G."/>
            <person name="Grigoriev I.V."/>
            <person name="Martin F."/>
            <person name="Rosso M.N."/>
        </authorList>
    </citation>
    <scope>NUCLEOTIDE SEQUENCE</scope>
    <source>
        <strain evidence="1">CBS 384.51</strain>
    </source>
</reference>
<accession>A0ACB8U906</accession>
<evidence type="ECO:0000313" key="2">
    <source>
        <dbReference type="Proteomes" id="UP001055072"/>
    </source>
</evidence>
<organism evidence="1 2">
    <name type="scientific">Irpex rosettiformis</name>
    <dbReference type="NCBI Taxonomy" id="378272"/>
    <lineage>
        <taxon>Eukaryota</taxon>
        <taxon>Fungi</taxon>
        <taxon>Dikarya</taxon>
        <taxon>Basidiomycota</taxon>
        <taxon>Agaricomycotina</taxon>
        <taxon>Agaricomycetes</taxon>
        <taxon>Polyporales</taxon>
        <taxon>Irpicaceae</taxon>
        <taxon>Irpex</taxon>
    </lineage>
</organism>